<protein>
    <submittedName>
        <fullName evidence="2">Uncharacterized protein</fullName>
    </submittedName>
</protein>
<name>A0A9D4BLK1_DREPO</name>
<dbReference type="EMBL" id="JAIWYP010000016">
    <property type="protein sequence ID" value="KAH3697613.1"/>
    <property type="molecule type" value="Genomic_DNA"/>
</dbReference>
<gene>
    <name evidence="2" type="ORF">DPMN_085118</name>
</gene>
<organism evidence="2 3">
    <name type="scientific">Dreissena polymorpha</name>
    <name type="common">Zebra mussel</name>
    <name type="synonym">Mytilus polymorpha</name>
    <dbReference type="NCBI Taxonomy" id="45954"/>
    <lineage>
        <taxon>Eukaryota</taxon>
        <taxon>Metazoa</taxon>
        <taxon>Spiralia</taxon>
        <taxon>Lophotrochozoa</taxon>
        <taxon>Mollusca</taxon>
        <taxon>Bivalvia</taxon>
        <taxon>Autobranchia</taxon>
        <taxon>Heteroconchia</taxon>
        <taxon>Euheterodonta</taxon>
        <taxon>Imparidentia</taxon>
        <taxon>Neoheterodontei</taxon>
        <taxon>Myida</taxon>
        <taxon>Dreissenoidea</taxon>
        <taxon>Dreissenidae</taxon>
        <taxon>Dreissena</taxon>
    </lineage>
</organism>
<keyword evidence="1" id="KW-0472">Membrane</keyword>
<reference evidence="2" key="2">
    <citation type="submission" date="2020-11" db="EMBL/GenBank/DDBJ databases">
        <authorList>
            <person name="McCartney M.A."/>
            <person name="Auch B."/>
            <person name="Kono T."/>
            <person name="Mallez S."/>
            <person name="Becker A."/>
            <person name="Gohl D.M."/>
            <person name="Silverstein K.A.T."/>
            <person name="Koren S."/>
            <person name="Bechman K.B."/>
            <person name="Herman A."/>
            <person name="Abrahante J.E."/>
            <person name="Garbe J."/>
        </authorList>
    </citation>
    <scope>NUCLEOTIDE SEQUENCE</scope>
    <source>
        <strain evidence="2">Duluth1</strain>
        <tissue evidence="2">Whole animal</tissue>
    </source>
</reference>
<comment type="caution">
    <text evidence="2">The sequence shown here is derived from an EMBL/GenBank/DDBJ whole genome shotgun (WGS) entry which is preliminary data.</text>
</comment>
<keyword evidence="1" id="KW-1133">Transmembrane helix</keyword>
<keyword evidence="3" id="KW-1185">Reference proteome</keyword>
<evidence type="ECO:0000313" key="3">
    <source>
        <dbReference type="Proteomes" id="UP000828390"/>
    </source>
</evidence>
<evidence type="ECO:0000313" key="2">
    <source>
        <dbReference type="EMBL" id="KAH3697613.1"/>
    </source>
</evidence>
<reference evidence="2" key="1">
    <citation type="journal article" date="2019" name="bioRxiv">
        <title>The Genome of the Zebra Mussel, Dreissena polymorpha: A Resource for Invasive Species Research.</title>
        <authorList>
            <person name="McCartney M.A."/>
            <person name="Auch B."/>
            <person name="Kono T."/>
            <person name="Mallez S."/>
            <person name="Zhang Y."/>
            <person name="Obille A."/>
            <person name="Becker A."/>
            <person name="Abrahante J.E."/>
            <person name="Garbe J."/>
            <person name="Badalamenti J.P."/>
            <person name="Herman A."/>
            <person name="Mangelson H."/>
            <person name="Liachko I."/>
            <person name="Sullivan S."/>
            <person name="Sone E.D."/>
            <person name="Koren S."/>
            <person name="Silverstein K.A.T."/>
            <person name="Beckman K.B."/>
            <person name="Gohl D.M."/>
        </authorList>
    </citation>
    <scope>NUCLEOTIDE SEQUENCE</scope>
    <source>
        <strain evidence="2">Duluth1</strain>
        <tissue evidence="2">Whole animal</tissue>
    </source>
</reference>
<dbReference type="Proteomes" id="UP000828390">
    <property type="component" value="Unassembled WGS sequence"/>
</dbReference>
<sequence length="113" mass="12731">MTHQRPTCSICWWGPGVGNVDMNDVQNNVKTKFWWAWSMWAGVPGLVMGSCILEIDRIVIRVVQYQFDVNRCRNEEVNVQCSIGKSVGGDTRGLDHQTGLNFHDAEIAQGVDH</sequence>
<accession>A0A9D4BLK1</accession>
<keyword evidence="1" id="KW-0812">Transmembrane</keyword>
<dbReference type="AlphaFoldDB" id="A0A9D4BLK1"/>
<feature type="transmembrane region" description="Helical" evidence="1">
    <location>
        <begin position="34"/>
        <end position="53"/>
    </location>
</feature>
<proteinExistence type="predicted"/>
<evidence type="ECO:0000256" key="1">
    <source>
        <dbReference type="SAM" id="Phobius"/>
    </source>
</evidence>